<feature type="non-terminal residue" evidence="1">
    <location>
        <position position="259"/>
    </location>
</feature>
<dbReference type="EMBL" id="BKCJ010534627">
    <property type="protein sequence ID" value="GFB01865.1"/>
    <property type="molecule type" value="Genomic_DNA"/>
</dbReference>
<sequence length="259" mass="29420">FIGEWSIENLDNLLKILNCFHLASGLCINVNKSHVLGVDVPLDIVRQGALRIGCEVMQTHFKYLGVMVGDHMSRYSAWSNTIQKVCGRLTRWKVKTLSIGGRLTLLKSVLGAVPIYNMSLYKAPKCVLHKLERLRNNFFKGGDSQDSKLHGLCGRRCYRLRKMKVLEYLVFLPQPGSSSQMGMAISRSRWFFVVSHHQCYLRFSVGVSLSQYSLSMGCYLTRSSSVSFERRQVRDGVERNQWSALLHMLGTITLFSSSD</sequence>
<feature type="non-terminal residue" evidence="1">
    <location>
        <position position="1"/>
    </location>
</feature>
<name>A0A699KM16_TANCI</name>
<keyword evidence="1" id="KW-0695">RNA-directed DNA polymerase</keyword>
<dbReference type="PANTHER" id="PTHR33116">
    <property type="entry name" value="REVERSE TRANSCRIPTASE ZINC-BINDING DOMAIN-CONTAINING PROTEIN-RELATED-RELATED"/>
    <property type="match status" value="1"/>
</dbReference>
<reference evidence="1" key="1">
    <citation type="journal article" date="2019" name="Sci. Rep.">
        <title>Draft genome of Tanacetum cinerariifolium, the natural source of mosquito coil.</title>
        <authorList>
            <person name="Yamashiro T."/>
            <person name="Shiraishi A."/>
            <person name="Satake H."/>
            <person name="Nakayama K."/>
        </authorList>
    </citation>
    <scope>NUCLEOTIDE SEQUENCE</scope>
</reference>
<protein>
    <submittedName>
        <fullName evidence="1">RNA-directed DNA polymerase, eukaryota, reverse transcriptase zinc-binding domain protein</fullName>
    </submittedName>
</protein>
<organism evidence="1">
    <name type="scientific">Tanacetum cinerariifolium</name>
    <name type="common">Dalmatian daisy</name>
    <name type="synonym">Chrysanthemum cinerariifolium</name>
    <dbReference type="NCBI Taxonomy" id="118510"/>
    <lineage>
        <taxon>Eukaryota</taxon>
        <taxon>Viridiplantae</taxon>
        <taxon>Streptophyta</taxon>
        <taxon>Embryophyta</taxon>
        <taxon>Tracheophyta</taxon>
        <taxon>Spermatophyta</taxon>
        <taxon>Magnoliopsida</taxon>
        <taxon>eudicotyledons</taxon>
        <taxon>Gunneridae</taxon>
        <taxon>Pentapetalae</taxon>
        <taxon>asterids</taxon>
        <taxon>campanulids</taxon>
        <taxon>Asterales</taxon>
        <taxon>Asteraceae</taxon>
        <taxon>Asteroideae</taxon>
        <taxon>Anthemideae</taxon>
        <taxon>Anthemidinae</taxon>
        <taxon>Tanacetum</taxon>
    </lineage>
</organism>
<accession>A0A699KM16</accession>
<proteinExistence type="predicted"/>
<gene>
    <name evidence="1" type="ORF">Tci_673836</name>
</gene>
<dbReference type="AlphaFoldDB" id="A0A699KM16"/>
<keyword evidence="1" id="KW-0548">Nucleotidyltransferase</keyword>
<evidence type="ECO:0000313" key="1">
    <source>
        <dbReference type="EMBL" id="GFB01865.1"/>
    </source>
</evidence>
<dbReference type="PANTHER" id="PTHR33116:SF79">
    <property type="entry name" value="REVERSE TRANSCRIPTASE DOMAIN, ZINC FINGER, CCHC-TYPE-RELATED"/>
    <property type="match status" value="1"/>
</dbReference>
<keyword evidence="1" id="KW-0808">Transferase</keyword>
<dbReference type="GO" id="GO:0003964">
    <property type="term" value="F:RNA-directed DNA polymerase activity"/>
    <property type="evidence" value="ECO:0007669"/>
    <property type="project" value="UniProtKB-KW"/>
</dbReference>
<comment type="caution">
    <text evidence="1">The sequence shown here is derived from an EMBL/GenBank/DDBJ whole genome shotgun (WGS) entry which is preliminary data.</text>
</comment>